<proteinExistence type="predicted"/>
<feature type="chain" id="PRO_5011407396" evidence="1">
    <location>
        <begin position="25"/>
        <end position="286"/>
    </location>
</feature>
<evidence type="ECO:0000313" key="5">
    <source>
        <dbReference type="Proteomes" id="UP000002320"/>
    </source>
</evidence>
<dbReference type="VEuPathDB" id="VectorBase:CQUJHB016446"/>
<dbReference type="InParanoid" id="B0VZK3"/>
<evidence type="ECO:0000259" key="2">
    <source>
        <dbReference type="PROSITE" id="PS51406"/>
    </source>
</evidence>
<dbReference type="GO" id="GO:0005615">
    <property type="term" value="C:extracellular space"/>
    <property type="evidence" value="ECO:0007669"/>
    <property type="project" value="TreeGrafter"/>
</dbReference>
<dbReference type="InterPro" id="IPR002181">
    <property type="entry name" value="Fibrinogen_a/b/g_C_dom"/>
</dbReference>
<evidence type="ECO:0000256" key="1">
    <source>
        <dbReference type="SAM" id="SignalP"/>
    </source>
</evidence>
<accession>B0VZK3</accession>
<dbReference type="InterPro" id="IPR036056">
    <property type="entry name" value="Fibrinogen-like_C"/>
</dbReference>
<keyword evidence="1" id="KW-0732">Signal</keyword>
<name>B0VZK3_CULQU</name>
<dbReference type="PANTHER" id="PTHR19143:SF327">
    <property type="entry name" value="FI21813P1-RELATED"/>
    <property type="match status" value="1"/>
</dbReference>
<dbReference type="SMART" id="SM00186">
    <property type="entry name" value="FBG"/>
    <property type="match status" value="1"/>
</dbReference>
<dbReference type="Proteomes" id="UP000002320">
    <property type="component" value="Unassembled WGS sequence"/>
</dbReference>
<evidence type="ECO:0000313" key="4">
    <source>
        <dbReference type="EnsemblMetazoa" id="CPIJ000314-PA"/>
    </source>
</evidence>
<dbReference type="Gene3D" id="3.90.215.10">
    <property type="entry name" value="Gamma Fibrinogen, chain A, domain 1"/>
    <property type="match status" value="1"/>
</dbReference>
<reference evidence="3" key="1">
    <citation type="submission" date="2007-03" db="EMBL/GenBank/DDBJ databases">
        <title>Annotation of Culex pipiens quinquefasciatus.</title>
        <authorList>
            <consortium name="The Broad Institute Genome Sequencing Platform"/>
            <person name="Atkinson P.W."/>
            <person name="Hemingway J."/>
            <person name="Christensen B.M."/>
            <person name="Higgs S."/>
            <person name="Kodira C."/>
            <person name="Hannick L."/>
            <person name="Megy K."/>
            <person name="O'Leary S."/>
            <person name="Pearson M."/>
            <person name="Haas B.J."/>
            <person name="Mauceli E."/>
            <person name="Wortman J.R."/>
            <person name="Lee N.H."/>
            <person name="Guigo R."/>
            <person name="Stanke M."/>
            <person name="Alvarado L."/>
            <person name="Amedeo P."/>
            <person name="Antoine C.H."/>
            <person name="Arensburger P."/>
            <person name="Bidwell S.L."/>
            <person name="Crawford M."/>
            <person name="Camaro F."/>
            <person name="Devon K."/>
            <person name="Engels R."/>
            <person name="Hammond M."/>
            <person name="Howarth C."/>
            <person name="Koehrsen M."/>
            <person name="Lawson D."/>
            <person name="Montgomery P."/>
            <person name="Nene V."/>
            <person name="Nusbaum C."/>
            <person name="Puiu D."/>
            <person name="Romero-Severson J."/>
            <person name="Severson D.W."/>
            <person name="Shumway M."/>
            <person name="Sisk P."/>
            <person name="Stolte C."/>
            <person name="Zeng Q."/>
            <person name="Eisenstadt E."/>
            <person name="Fraser-Liggett C."/>
            <person name="Strausberg R."/>
            <person name="Galagan J."/>
            <person name="Birren B."/>
            <person name="Collins F.H."/>
        </authorList>
    </citation>
    <scope>NUCLEOTIDE SEQUENCE [LARGE SCALE GENOMIC DNA]</scope>
    <source>
        <strain evidence="3">JHB</strain>
    </source>
</reference>
<dbReference type="InterPro" id="IPR050373">
    <property type="entry name" value="Fibrinogen_C-term_domain"/>
</dbReference>
<dbReference type="Pfam" id="PF00147">
    <property type="entry name" value="Fibrinogen_C"/>
    <property type="match status" value="1"/>
</dbReference>
<sequence length="286" mass="33087">MSYSKLFFVLVLFSLTELLQGALGSCPKIEKRGISLGHEASIASRFDSQECLKFINVKEICSKNTTKVIQQPEKIINSCQQIDRQDQYLLQITTSSTPFPVLCVLHHQLSGDNWLVIQQRLDGSENFYRNWVEYREGFGDLNREFWLGLEHIHQITTSARHELLVEIGNFGQDSFGWARYSRFVVGDESQRFILQELGSYSGTIGDSLTPNLGKRFSTYDNDNERSGWENCAARYKGAWWYDHCYVYGANLNGPYAKTNNHYSIIWWSYGHLKSLGFTRMMLRRVD</sequence>
<dbReference type="eggNOG" id="KOG2579">
    <property type="taxonomic scope" value="Eukaryota"/>
</dbReference>
<feature type="domain" description="Fibrinogen C-terminal" evidence="2">
    <location>
        <begin position="70"/>
        <end position="286"/>
    </location>
</feature>
<dbReference type="OMA" id="WENCAAR"/>
<dbReference type="KEGG" id="cqu:CpipJ_CPIJ000314"/>
<evidence type="ECO:0000313" key="3">
    <source>
        <dbReference type="EMBL" id="EDS31739.1"/>
    </source>
</evidence>
<dbReference type="EnsemblMetazoa" id="CPIJ000314-RA">
    <property type="protein sequence ID" value="CPIJ000314-PA"/>
    <property type="gene ID" value="CPIJ000314"/>
</dbReference>
<gene>
    <name evidence="4" type="primary">6031037</name>
    <name evidence="3" type="ORF">CpipJ_CPIJ000314</name>
</gene>
<dbReference type="OrthoDB" id="7734170at2759"/>
<dbReference type="PANTHER" id="PTHR19143">
    <property type="entry name" value="FIBRINOGEN/TENASCIN/ANGIOPOEITIN"/>
    <property type="match status" value="1"/>
</dbReference>
<protein>
    <submittedName>
        <fullName evidence="3">Angiopoietin-1</fullName>
    </submittedName>
</protein>
<organism>
    <name type="scientific">Culex quinquefasciatus</name>
    <name type="common">Southern house mosquito</name>
    <name type="synonym">Culex pungens</name>
    <dbReference type="NCBI Taxonomy" id="7176"/>
    <lineage>
        <taxon>Eukaryota</taxon>
        <taxon>Metazoa</taxon>
        <taxon>Ecdysozoa</taxon>
        <taxon>Arthropoda</taxon>
        <taxon>Hexapoda</taxon>
        <taxon>Insecta</taxon>
        <taxon>Pterygota</taxon>
        <taxon>Neoptera</taxon>
        <taxon>Endopterygota</taxon>
        <taxon>Diptera</taxon>
        <taxon>Nematocera</taxon>
        <taxon>Culicoidea</taxon>
        <taxon>Culicidae</taxon>
        <taxon>Culicinae</taxon>
        <taxon>Culicini</taxon>
        <taxon>Culex</taxon>
        <taxon>Culex</taxon>
    </lineage>
</organism>
<reference evidence="4" key="2">
    <citation type="submission" date="2021-02" db="UniProtKB">
        <authorList>
            <consortium name="EnsemblMetazoa"/>
        </authorList>
    </citation>
    <scope>IDENTIFICATION</scope>
    <source>
        <strain evidence="4">JHB</strain>
    </source>
</reference>
<dbReference type="EMBL" id="DS231814">
    <property type="protein sequence ID" value="EDS31739.1"/>
    <property type="molecule type" value="Genomic_DNA"/>
</dbReference>
<dbReference type="STRING" id="7176.B0VZK3"/>
<dbReference type="PROSITE" id="PS51406">
    <property type="entry name" value="FIBRINOGEN_C_2"/>
    <property type="match status" value="1"/>
</dbReference>
<dbReference type="VEuPathDB" id="VectorBase:CPIJ000314"/>
<dbReference type="InterPro" id="IPR014716">
    <property type="entry name" value="Fibrinogen_a/b/g_C_1"/>
</dbReference>
<keyword evidence="5" id="KW-1185">Reference proteome</keyword>
<dbReference type="SUPFAM" id="SSF56496">
    <property type="entry name" value="Fibrinogen C-terminal domain-like"/>
    <property type="match status" value="1"/>
</dbReference>
<feature type="signal peptide" evidence="1">
    <location>
        <begin position="1"/>
        <end position="24"/>
    </location>
</feature>
<dbReference type="HOGENOM" id="CLU_038628_1_2_1"/>
<dbReference type="CDD" id="cd00087">
    <property type="entry name" value="FReD"/>
    <property type="match status" value="1"/>
</dbReference>
<dbReference type="AlphaFoldDB" id="B0VZK3"/>